<dbReference type="PROSITE" id="PS50231">
    <property type="entry name" value="RICIN_B_LECTIN"/>
    <property type="match status" value="1"/>
</dbReference>
<dbReference type="Gene3D" id="3.10.100.10">
    <property type="entry name" value="Mannose-Binding Protein A, subunit A"/>
    <property type="match status" value="8"/>
</dbReference>
<dbReference type="Gene3D" id="2.80.10.50">
    <property type="match status" value="1"/>
</dbReference>
<dbReference type="PANTHER" id="PTHR22803">
    <property type="entry name" value="MANNOSE, PHOSPHOLIPASE, LECTIN RECEPTOR RELATED"/>
    <property type="match status" value="1"/>
</dbReference>
<keyword evidence="7" id="KW-0325">Glycoprotein</keyword>
<dbReference type="SMART" id="SM00059">
    <property type="entry name" value="FN2"/>
    <property type="match status" value="1"/>
</dbReference>
<feature type="domain" description="C-type lectin" evidence="11">
    <location>
        <begin position="903"/>
        <end position="986"/>
    </location>
</feature>
<evidence type="ECO:0000259" key="12">
    <source>
        <dbReference type="PROSITE" id="PS51092"/>
    </source>
</evidence>
<dbReference type="InterPro" id="IPR036943">
    <property type="entry name" value="FN_type2_sf"/>
</dbReference>
<dbReference type="Ensembl" id="ENSPMGT00000012236.1">
    <property type="protein sequence ID" value="ENSPMGP00000011464.1"/>
    <property type="gene ID" value="ENSPMGG00000009377.1"/>
</dbReference>
<dbReference type="Pfam" id="PF00040">
    <property type="entry name" value="fn2"/>
    <property type="match status" value="1"/>
</dbReference>
<keyword evidence="4 9" id="KW-1133">Transmembrane helix</keyword>
<keyword evidence="14" id="KW-1185">Reference proteome</keyword>
<feature type="domain" description="Fibronectin type-II" evidence="12">
    <location>
        <begin position="147"/>
        <end position="194"/>
    </location>
</feature>
<dbReference type="SMART" id="SM00034">
    <property type="entry name" value="CLECT"/>
    <property type="match status" value="8"/>
</dbReference>
<feature type="domain" description="C-type lectin" evidence="11">
    <location>
        <begin position="762"/>
        <end position="875"/>
    </location>
</feature>
<accession>A0A3B4A4A5</accession>
<keyword evidence="5 9" id="KW-0472">Membrane</keyword>
<evidence type="ECO:0008006" key="15">
    <source>
        <dbReference type="Google" id="ProtNLM"/>
    </source>
</evidence>
<evidence type="ECO:0000256" key="8">
    <source>
        <dbReference type="PROSITE-ProRule" id="PRU00479"/>
    </source>
</evidence>
<evidence type="ECO:0000256" key="10">
    <source>
        <dbReference type="SAM" id="SignalP"/>
    </source>
</evidence>
<evidence type="ECO:0000256" key="4">
    <source>
        <dbReference type="ARBA" id="ARBA00022989"/>
    </source>
</evidence>
<evidence type="ECO:0000256" key="3">
    <source>
        <dbReference type="ARBA" id="ARBA00022737"/>
    </source>
</evidence>
<evidence type="ECO:0000313" key="14">
    <source>
        <dbReference type="Proteomes" id="UP000261520"/>
    </source>
</evidence>
<dbReference type="PROSITE" id="PS50041">
    <property type="entry name" value="C_TYPE_LECTIN_2"/>
    <property type="match status" value="8"/>
</dbReference>
<dbReference type="InterPro" id="IPR050111">
    <property type="entry name" value="C-type_lectin/snaclec_domain"/>
</dbReference>
<reference evidence="13" key="2">
    <citation type="submission" date="2025-09" db="UniProtKB">
        <authorList>
            <consortium name="Ensembl"/>
        </authorList>
    </citation>
    <scope>IDENTIFICATION</scope>
</reference>
<dbReference type="CDD" id="cd00062">
    <property type="entry name" value="FN2"/>
    <property type="match status" value="1"/>
</dbReference>
<feature type="transmembrane region" description="Helical" evidence="9">
    <location>
        <begin position="1272"/>
        <end position="1292"/>
    </location>
</feature>
<evidence type="ECO:0000256" key="2">
    <source>
        <dbReference type="ARBA" id="ARBA00022692"/>
    </source>
</evidence>
<dbReference type="Gene3D" id="2.10.10.10">
    <property type="entry name" value="Fibronectin, type II, collagen-binding"/>
    <property type="match status" value="1"/>
</dbReference>
<keyword evidence="3" id="KW-0677">Repeat</keyword>
<feature type="domain" description="C-type lectin" evidence="11">
    <location>
        <begin position="205"/>
        <end position="324"/>
    </location>
</feature>
<dbReference type="InterPro" id="IPR013806">
    <property type="entry name" value="Kringle-like"/>
</dbReference>
<dbReference type="InterPro" id="IPR018378">
    <property type="entry name" value="C-type_lectin_CS"/>
</dbReference>
<feature type="signal peptide" evidence="10">
    <location>
        <begin position="1"/>
        <end position="20"/>
    </location>
</feature>
<feature type="transmembrane region" description="Helical" evidence="9">
    <location>
        <begin position="1243"/>
        <end position="1260"/>
    </location>
</feature>
<evidence type="ECO:0000256" key="5">
    <source>
        <dbReference type="ARBA" id="ARBA00023136"/>
    </source>
</evidence>
<dbReference type="SUPFAM" id="SSF50370">
    <property type="entry name" value="Ricin B-like lectins"/>
    <property type="match status" value="1"/>
</dbReference>
<dbReference type="GO" id="GO:0016020">
    <property type="term" value="C:membrane"/>
    <property type="evidence" value="ECO:0007669"/>
    <property type="project" value="UniProtKB-SubCell"/>
</dbReference>
<dbReference type="FunFam" id="3.10.100.10:FF:000014">
    <property type="entry name" value="Macrophage mannose receptor 1"/>
    <property type="match status" value="1"/>
</dbReference>
<dbReference type="CDD" id="cd00037">
    <property type="entry name" value="CLECT"/>
    <property type="match status" value="8"/>
</dbReference>
<dbReference type="SUPFAM" id="SSF56436">
    <property type="entry name" value="C-type lectin-like"/>
    <property type="match status" value="8"/>
</dbReference>
<keyword evidence="2 9" id="KW-0812">Transmembrane</keyword>
<evidence type="ECO:0000256" key="1">
    <source>
        <dbReference type="ARBA" id="ARBA00004167"/>
    </source>
</evidence>
<dbReference type="InterPro" id="IPR035992">
    <property type="entry name" value="Ricin_B-like_lectins"/>
</dbReference>
<protein>
    <recommendedName>
        <fullName evidence="15">Mannose receptor, C type 1b</fullName>
    </recommendedName>
</protein>
<dbReference type="SUPFAM" id="SSF57440">
    <property type="entry name" value="Kringle-like"/>
    <property type="match status" value="1"/>
</dbReference>
<reference evidence="13" key="1">
    <citation type="submission" date="2025-08" db="UniProtKB">
        <authorList>
            <consortium name="Ensembl"/>
        </authorList>
    </citation>
    <scope>IDENTIFICATION</scope>
</reference>
<organism evidence="13 14">
    <name type="scientific">Periophthalmus magnuspinnatus</name>
    <dbReference type="NCBI Taxonomy" id="409849"/>
    <lineage>
        <taxon>Eukaryota</taxon>
        <taxon>Metazoa</taxon>
        <taxon>Chordata</taxon>
        <taxon>Craniata</taxon>
        <taxon>Vertebrata</taxon>
        <taxon>Euteleostomi</taxon>
        <taxon>Actinopterygii</taxon>
        <taxon>Neopterygii</taxon>
        <taxon>Teleostei</taxon>
        <taxon>Neoteleostei</taxon>
        <taxon>Acanthomorphata</taxon>
        <taxon>Gobiaria</taxon>
        <taxon>Gobiiformes</taxon>
        <taxon>Gobioidei</taxon>
        <taxon>Gobiidae</taxon>
        <taxon>Oxudercinae</taxon>
        <taxon>Periophthalmus</taxon>
    </lineage>
</organism>
<dbReference type="InterPro" id="IPR016187">
    <property type="entry name" value="CTDL_fold"/>
</dbReference>
<dbReference type="PROSITE" id="PS00615">
    <property type="entry name" value="C_TYPE_LECTIN_1"/>
    <property type="match status" value="2"/>
</dbReference>
<feature type="transmembrane region" description="Helical" evidence="9">
    <location>
        <begin position="1219"/>
        <end position="1236"/>
    </location>
</feature>
<dbReference type="STRING" id="409849.ENSPMGP00000011464"/>
<feature type="domain" description="C-type lectin" evidence="11">
    <location>
        <begin position="486"/>
        <end position="601"/>
    </location>
</feature>
<name>A0A3B4A4A5_9GOBI</name>
<keyword evidence="6 8" id="KW-1015">Disulfide bond</keyword>
<keyword evidence="10" id="KW-0732">Signal</keyword>
<dbReference type="InterPro" id="IPR016186">
    <property type="entry name" value="C-type_lectin-like/link_sf"/>
</dbReference>
<feature type="domain" description="C-type lectin" evidence="11">
    <location>
        <begin position="1155"/>
        <end position="1213"/>
    </location>
</feature>
<dbReference type="InterPro" id="IPR001304">
    <property type="entry name" value="C-type_lectin-like"/>
</dbReference>
<feature type="chain" id="PRO_5017204049" description="Mannose receptor, C type 1b" evidence="10">
    <location>
        <begin position="21"/>
        <end position="1345"/>
    </location>
</feature>
<feature type="domain" description="C-type lectin" evidence="11">
    <location>
        <begin position="630"/>
        <end position="747"/>
    </location>
</feature>
<evidence type="ECO:0000256" key="9">
    <source>
        <dbReference type="SAM" id="Phobius"/>
    </source>
</evidence>
<feature type="disulfide bond" evidence="8">
    <location>
        <begin position="152"/>
        <end position="178"/>
    </location>
</feature>
<feature type="domain" description="C-type lectin" evidence="11">
    <location>
        <begin position="1010"/>
        <end position="1121"/>
    </location>
</feature>
<dbReference type="InterPro" id="IPR000562">
    <property type="entry name" value="FN_type2_dom"/>
</dbReference>
<dbReference type="PROSITE" id="PS51092">
    <property type="entry name" value="FN2_2"/>
    <property type="match status" value="1"/>
</dbReference>
<feature type="domain" description="C-type lectin" evidence="11">
    <location>
        <begin position="345"/>
        <end position="461"/>
    </location>
</feature>
<dbReference type="Proteomes" id="UP000261520">
    <property type="component" value="Unplaced"/>
</dbReference>
<dbReference type="Pfam" id="PF00059">
    <property type="entry name" value="Lectin_C"/>
    <property type="match status" value="8"/>
</dbReference>
<evidence type="ECO:0000259" key="11">
    <source>
        <dbReference type="PROSITE" id="PS50041"/>
    </source>
</evidence>
<sequence length="1345" mass="153060">MLDQWIILAAFMVLIPTAQCSNDASFVLINKATGLCLARRSNRCVEVRWTTGNRLFVTSTKKCLGAQGKTLGSEVSLYDCDDQSELQKWECRNNTLLQLKGQNLYVELRTDESIVLSRNLGPNNHLTIVGSNISFSPPELYTIGGNARGKPCMFPFMYKDRWYGECTTYDSSIKRSWCAIETKFEHELWGYCPSTSNEHWVKNSATGAYYQINIQSALTWSQAQVSCKQQGASLLSITDPNEQAFVSGMTPSGGHLQIWIGLVLDPDHGWQWTNGQPFRYLRWTPGKSTSYYQNPGHNCAIMDSSGQQTWESSTCGKQLGYICSKSGLLYSTVEQGFCASPWIPYSGHCFHLHREAKTWSDAVKDCRKEGGDLISIRHVEDQSFVISQLGYAATDELWIGLNDQRTEGLFEWIDQSPVLFSTWQYGEPSVSGDLEDCVLMTGEKGNWADRSCEEKHGFICMKQSSHEPTGEEVTLDVGCKPNWKRHGSYCYFVGTETKTFDEANNDCKRTDSYLADVSNGVDNAFLVSLVGIRPEKYFWIGLSNMVDIDRFAWTNTDQVRFTHWNANMPGYEQGCVAITTGVMAGLWDLLPCTNKEKYICKHQAEGAVVTQPPPTVSPPKCPDGWNKISSRNYCSKFFTGPRANEKTWFEAREYCRDIGGDLLSIHSRDELRVARHGKAWIGLYVPDANTGYAWSDGSPVNFQHWQEGEPNNFNNAEACAEFTIYNWDERGSWNDVNCEAYSDWLCQIRAEFNTTADGWLEWKGNQYYINKVSLSMEEARKFCQQKHGDLVTITNRAENTFIWKQISRHYGRYYIGLSVDLDGSFWWMSNTPVEFLSWDQNQPKDNVDQNCVIMTYYMGFWSNCNCGEEVKSICKRSSSAPVNTTVAPTTPPTGGCPLKWMQFNSKCYSIINNRKTTWEDARKQCITMGGNLVSIPSRYVQVFLTTRMAEATSTDLWIGLNSVKQDEYYWTDGKPRKYTNWAFAVCYLKEQYKNTPSQPSPILPNAYLTLANDSLKVVTQNLSWADAKVNCEKDQAKLASLRNEWTQSFVELMARTLNAPLWIGLNKQQTNGFYRFIDGWYMNFANWASGEPRQDKPCVYMDVEGKWKTAFCNTTMNSVCLQSTDVAPTQSTEYPGACPEETEVDYRQSYTWIPYKAHCYLFVTEEVEWGDAASSCARHGGRLASIEDPSEQEFIEGNVKLYKDAHTSFWVGLFKSHKGTRILIILFMLVFFLVSMHRLHNDIFIKFIILTFIHCAEPLGPQQHLSRTHNSLAVVLVIVVISALVAAVIFYYKRSPKSFPTFENPLYTERSQPDVVDTKNLIEKVETEEEIENTAENNAEPIISL</sequence>
<evidence type="ECO:0000256" key="6">
    <source>
        <dbReference type="ARBA" id="ARBA00023157"/>
    </source>
</evidence>
<evidence type="ECO:0000256" key="7">
    <source>
        <dbReference type="ARBA" id="ARBA00023180"/>
    </source>
</evidence>
<evidence type="ECO:0000313" key="13">
    <source>
        <dbReference type="Ensembl" id="ENSPMGP00000011464.1"/>
    </source>
</evidence>
<comment type="subcellular location">
    <subcellularLocation>
        <location evidence="1">Membrane</location>
        <topology evidence="1">Single-pass membrane protein</topology>
    </subcellularLocation>
</comment>
<proteinExistence type="predicted"/>
<comment type="caution">
    <text evidence="8">Lacks conserved residue(s) required for the propagation of feature annotation.</text>
</comment>